<reference evidence="2" key="2">
    <citation type="submission" date="2020-09" db="EMBL/GenBank/DDBJ databases">
        <authorList>
            <person name="Sun Q."/>
            <person name="Ohkuma M."/>
        </authorList>
    </citation>
    <scope>NUCLEOTIDE SEQUENCE</scope>
    <source>
        <strain evidence="2">JCM 13919</strain>
    </source>
</reference>
<sequence>MSRIAALFCLIGLSSPALSFPCFITLAKDSCWGDYNVTVTVQSVMNDNKTLATIIVPEGTFWERQKFECQPKEELRFVAEFNPAFWQEDAGKQYEGARFWFLPEKITASETAWNINLCFPKDFAEVPLPPQAGSNCKCDFSTIPPVPPQ</sequence>
<gene>
    <name evidence="2" type="ORF">GCM10007966_07030</name>
</gene>
<evidence type="ECO:0008006" key="4">
    <source>
        <dbReference type="Google" id="ProtNLM"/>
    </source>
</evidence>
<organism evidence="2 3">
    <name type="scientific">Legionella impletisoli</name>
    <dbReference type="NCBI Taxonomy" id="343510"/>
    <lineage>
        <taxon>Bacteria</taxon>
        <taxon>Pseudomonadati</taxon>
        <taxon>Pseudomonadota</taxon>
        <taxon>Gammaproteobacteria</taxon>
        <taxon>Legionellales</taxon>
        <taxon>Legionellaceae</taxon>
        <taxon>Legionella</taxon>
    </lineage>
</organism>
<dbReference type="EMBL" id="BMOB01000002">
    <property type="protein sequence ID" value="GGI81161.1"/>
    <property type="molecule type" value="Genomic_DNA"/>
</dbReference>
<reference evidence="2" key="1">
    <citation type="journal article" date="2014" name="Int. J. Syst. Evol. Microbiol.">
        <title>Complete genome sequence of Corynebacterium casei LMG S-19264T (=DSM 44701T), isolated from a smear-ripened cheese.</title>
        <authorList>
            <consortium name="US DOE Joint Genome Institute (JGI-PGF)"/>
            <person name="Walter F."/>
            <person name="Albersmeier A."/>
            <person name="Kalinowski J."/>
            <person name="Ruckert C."/>
        </authorList>
    </citation>
    <scope>NUCLEOTIDE SEQUENCE</scope>
    <source>
        <strain evidence="2">JCM 13919</strain>
    </source>
</reference>
<keyword evidence="3" id="KW-1185">Reference proteome</keyword>
<keyword evidence="1" id="KW-0732">Signal</keyword>
<dbReference type="AlphaFoldDB" id="A0A917JQF8"/>
<evidence type="ECO:0000313" key="3">
    <source>
        <dbReference type="Proteomes" id="UP000630149"/>
    </source>
</evidence>
<dbReference type="RefSeq" id="WP_229669317.1">
    <property type="nucleotide sequence ID" value="NZ_BMOB01000002.1"/>
</dbReference>
<comment type="caution">
    <text evidence="2">The sequence shown here is derived from an EMBL/GenBank/DDBJ whole genome shotgun (WGS) entry which is preliminary data.</text>
</comment>
<feature type="chain" id="PRO_5036974275" description="Periplasmic protein" evidence="1">
    <location>
        <begin position="20"/>
        <end position="149"/>
    </location>
</feature>
<protein>
    <recommendedName>
        <fullName evidence="4">Periplasmic protein</fullName>
    </recommendedName>
</protein>
<dbReference type="Proteomes" id="UP000630149">
    <property type="component" value="Unassembled WGS sequence"/>
</dbReference>
<accession>A0A917JQF8</accession>
<name>A0A917JQF8_9GAMM</name>
<evidence type="ECO:0000313" key="2">
    <source>
        <dbReference type="EMBL" id="GGI81161.1"/>
    </source>
</evidence>
<evidence type="ECO:0000256" key="1">
    <source>
        <dbReference type="SAM" id="SignalP"/>
    </source>
</evidence>
<proteinExistence type="predicted"/>
<feature type="signal peptide" evidence="1">
    <location>
        <begin position="1"/>
        <end position="19"/>
    </location>
</feature>